<proteinExistence type="predicted"/>
<dbReference type="EMBL" id="OX451735">
    <property type="protein sequence ID" value="CAI8593713.1"/>
    <property type="molecule type" value="Genomic_DNA"/>
</dbReference>
<accession>A0AAV0Z9E3</accession>
<name>A0AAV0Z9E3_VICFA</name>
<reference evidence="1 2" key="1">
    <citation type="submission" date="2023-01" db="EMBL/GenBank/DDBJ databases">
        <authorList>
            <person name="Kreplak J."/>
        </authorList>
    </citation>
    <scope>NUCLEOTIDE SEQUENCE [LARGE SCALE GENOMIC DNA]</scope>
</reference>
<dbReference type="Proteomes" id="UP001157006">
    <property type="component" value="Chromosome 1S"/>
</dbReference>
<evidence type="ECO:0000313" key="2">
    <source>
        <dbReference type="Proteomes" id="UP001157006"/>
    </source>
</evidence>
<evidence type="ECO:0000313" key="1">
    <source>
        <dbReference type="EMBL" id="CAI8593713.1"/>
    </source>
</evidence>
<dbReference type="AlphaFoldDB" id="A0AAV0Z9E3"/>
<keyword evidence="2" id="KW-1185">Reference proteome</keyword>
<gene>
    <name evidence="1" type="ORF">VFH_I105440</name>
</gene>
<organism evidence="1 2">
    <name type="scientific">Vicia faba</name>
    <name type="common">Broad bean</name>
    <name type="synonym">Faba vulgaris</name>
    <dbReference type="NCBI Taxonomy" id="3906"/>
    <lineage>
        <taxon>Eukaryota</taxon>
        <taxon>Viridiplantae</taxon>
        <taxon>Streptophyta</taxon>
        <taxon>Embryophyta</taxon>
        <taxon>Tracheophyta</taxon>
        <taxon>Spermatophyta</taxon>
        <taxon>Magnoliopsida</taxon>
        <taxon>eudicotyledons</taxon>
        <taxon>Gunneridae</taxon>
        <taxon>Pentapetalae</taxon>
        <taxon>rosids</taxon>
        <taxon>fabids</taxon>
        <taxon>Fabales</taxon>
        <taxon>Fabaceae</taxon>
        <taxon>Papilionoideae</taxon>
        <taxon>50 kb inversion clade</taxon>
        <taxon>NPAAA clade</taxon>
        <taxon>Hologalegina</taxon>
        <taxon>IRL clade</taxon>
        <taxon>Fabeae</taxon>
        <taxon>Vicia</taxon>
    </lineage>
</organism>
<protein>
    <submittedName>
        <fullName evidence="1">Uncharacterized protein</fullName>
    </submittedName>
</protein>
<sequence length="205" mass="24197">MKQRNSYTGGTNSFFRSHSQDLSLSNLLPFSREVAGYSRRNLRASRSPLLLHLLLQTVGSILEDFSRVEAYERVFLHHSRQAFRNNTIIIASLVASSSRIFMHTYNDKKKDYRIKNESHHERRIATVKVKRFLPPRERRVGLGLWRRHWMKERSDVETTVKRANNGLTLQIKERERDERRRYVVKPNHGGRRSETEIVTVKARAK</sequence>